<organism evidence="1 2">
    <name type="scientific">Escherichia coli</name>
    <dbReference type="NCBI Taxonomy" id="562"/>
    <lineage>
        <taxon>Bacteria</taxon>
        <taxon>Pseudomonadati</taxon>
        <taxon>Pseudomonadota</taxon>
        <taxon>Gammaproteobacteria</taxon>
        <taxon>Enterobacterales</taxon>
        <taxon>Enterobacteriaceae</taxon>
        <taxon>Escherichia</taxon>
    </lineage>
</organism>
<sequence length="96" mass="10875">MPYRHLFPYSLPLNKLTATCHSVQKSDILRPKSMKHISAMLKRNPGISRYRGFLSCPPIILLVKTGNGIKILNIFTFSQNPCGTYNFSALIFFVVT</sequence>
<accession>A0A4Q4I8U1</accession>
<evidence type="ECO:0000313" key="2">
    <source>
        <dbReference type="Proteomes" id="UP000291778"/>
    </source>
</evidence>
<reference evidence="1 2" key="1">
    <citation type="submission" date="2019-02" db="EMBL/GenBank/DDBJ databases">
        <authorList>
            <person name="Slukin P."/>
            <person name="Fursova N."/>
            <person name="Ermolenko Z."/>
            <person name="Mayskaya N."/>
            <person name="Kislichkina A."/>
            <person name="Mukhina T."/>
            <person name="Sizova A."/>
            <person name="Bogun A."/>
        </authorList>
    </citation>
    <scope>NUCLEOTIDE SEQUENCE [LARGE SCALE GENOMIC DNA]</scope>
    <source>
        <strain evidence="2">SCPM-O-B-8431(U15)</strain>
    </source>
</reference>
<dbReference type="AlphaFoldDB" id="A0A4Q4I8U1"/>
<evidence type="ECO:0000313" key="1">
    <source>
        <dbReference type="EMBL" id="RYL84097.1"/>
    </source>
</evidence>
<gene>
    <name evidence="1" type="ORF">EWK56_07815</name>
</gene>
<dbReference type="EMBL" id="SERV01000004">
    <property type="protein sequence ID" value="RYL84097.1"/>
    <property type="molecule type" value="Genomic_DNA"/>
</dbReference>
<protein>
    <submittedName>
        <fullName evidence="1">Uncharacterized protein</fullName>
    </submittedName>
</protein>
<proteinExistence type="predicted"/>
<dbReference type="Proteomes" id="UP000291778">
    <property type="component" value="Unassembled WGS sequence"/>
</dbReference>
<comment type="caution">
    <text evidence="1">The sequence shown here is derived from an EMBL/GenBank/DDBJ whole genome shotgun (WGS) entry which is preliminary data.</text>
</comment>
<name>A0A4Q4I8U1_ECOLX</name>